<proteinExistence type="predicted"/>
<gene>
    <name evidence="1" type="ORF">VBApiPXC38_02</name>
</gene>
<name>A0A5P8PQZ8_9CAUD</name>
<dbReference type="EMBL" id="MN508356">
    <property type="protein sequence ID" value="QFR59689.1"/>
    <property type="molecule type" value="Genomic_DNA"/>
</dbReference>
<evidence type="ECO:0000313" key="1">
    <source>
        <dbReference type="EMBL" id="QFR59689.1"/>
    </source>
</evidence>
<accession>A0A5P8PQZ8</accession>
<dbReference type="Proteomes" id="UP000326537">
    <property type="component" value="Segment"/>
</dbReference>
<reference evidence="1 2" key="1">
    <citation type="submission" date="2019-09" db="EMBL/GenBank/DDBJ databases">
        <title>The characteristics and genome analysis of VB_ApiP_XC38, a novel N4-like phage Infecting Acinetobacter pittii.</title>
        <authorList>
            <person name="Cheng M."/>
        </authorList>
    </citation>
    <scope>NUCLEOTIDE SEQUENCE [LARGE SCALE GENOMIC DNA]</scope>
</reference>
<sequence>MLTKDELIEALPPSVQGGVSDALVNELNQVITDPDFREAFRDNMISYNRVLQEGKFKLSSYLNAVMYVSYKLMGYNNMDAYSLTFPQKFKQWVTSGKTNQTISASVAMYNKSKLVNLVYAQAVIPTHVLNQDKFQEAINHQYYLMKNAASEKVQSDAANSLLIHLKPPEEKNINLNVGIEETDSIKELYAAIGNLAEAQVKSIKDKHWDAGAMAASRIIEAEVVDVS</sequence>
<organism evidence="1 2">
    <name type="scientific">Acinetobacter phage VB_ApiP_XC38</name>
    <dbReference type="NCBI Taxonomy" id="2655002"/>
    <lineage>
        <taxon>Viruses</taxon>
        <taxon>Duplodnaviria</taxon>
        <taxon>Heunggongvirae</taxon>
        <taxon>Uroviricota</taxon>
        <taxon>Caudoviricetes</taxon>
        <taxon>Schitoviridae</taxon>
        <taxon>Exceevirus</taxon>
        <taxon>Exceevirus Xc38</taxon>
    </lineage>
</organism>
<protein>
    <submittedName>
        <fullName evidence="1">Uncharacterized protein</fullName>
    </submittedName>
</protein>
<evidence type="ECO:0000313" key="2">
    <source>
        <dbReference type="Proteomes" id="UP000326537"/>
    </source>
</evidence>
<keyword evidence="2" id="KW-1185">Reference proteome</keyword>